<dbReference type="AlphaFoldDB" id="A0A543G2J6"/>
<dbReference type="RefSeq" id="WP_089079911.1">
    <property type="nucleotide sequence ID" value="NZ_VFPJ01000001.1"/>
</dbReference>
<name>A0A543G2J6_9FLAO</name>
<protein>
    <recommendedName>
        <fullName evidence="4">Lipoprotein</fullName>
    </recommendedName>
</protein>
<evidence type="ECO:0000313" key="3">
    <source>
        <dbReference type="Proteomes" id="UP000320773"/>
    </source>
</evidence>
<organism evidence="2 3">
    <name type="scientific">Flavobacterium branchiophilum</name>
    <dbReference type="NCBI Taxonomy" id="55197"/>
    <lineage>
        <taxon>Bacteria</taxon>
        <taxon>Pseudomonadati</taxon>
        <taxon>Bacteroidota</taxon>
        <taxon>Flavobacteriia</taxon>
        <taxon>Flavobacteriales</taxon>
        <taxon>Flavobacteriaceae</taxon>
        <taxon>Flavobacterium</taxon>
    </lineage>
</organism>
<evidence type="ECO:0000256" key="1">
    <source>
        <dbReference type="SAM" id="SignalP"/>
    </source>
</evidence>
<accession>A0A543G2J6</accession>
<gene>
    <name evidence="2" type="ORF">BC670_1197</name>
</gene>
<reference evidence="2 3" key="1">
    <citation type="submission" date="2019-06" db="EMBL/GenBank/DDBJ databases">
        <title>Genomic Encyclopedia of Archaeal and Bacterial Type Strains, Phase II (KMG-II): from individual species to whole genera.</title>
        <authorList>
            <person name="Goeker M."/>
        </authorList>
    </citation>
    <scope>NUCLEOTIDE SEQUENCE [LARGE SCALE GENOMIC DNA]</scope>
    <source>
        <strain evidence="2 3">DSM 24789</strain>
    </source>
</reference>
<feature type="chain" id="PRO_5021942987" description="Lipoprotein" evidence="1">
    <location>
        <begin position="25"/>
        <end position="210"/>
    </location>
</feature>
<keyword evidence="1" id="KW-0732">Signal</keyword>
<dbReference type="PROSITE" id="PS51257">
    <property type="entry name" value="PROKAR_LIPOPROTEIN"/>
    <property type="match status" value="1"/>
</dbReference>
<dbReference type="Proteomes" id="UP000320773">
    <property type="component" value="Unassembled WGS sequence"/>
</dbReference>
<comment type="caution">
    <text evidence="2">The sequence shown here is derived from an EMBL/GenBank/DDBJ whole genome shotgun (WGS) entry which is preliminary data.</text>
</comment>
<dbReference type="NCBIfam" id="NF033852">
    <property type="entry name" value="fulvocin_rel"/>
    <property type="match status" value="1"/>
</dbReference>
<evidence type="ECO:0008006" key="4">
    <source>
        <dbReference type="Google" id="ProtNLM"/>
    </source>
</evidence>
<sequence>MKKLMFLFAFIMFTFLSCSDNENANSQNSAQIVNTKINEVLKEKNIISQKIMYNLLSKEDKFKIWNDRLTKIIHNDKLTEQQLNLLNDLKSQLSVSLFNNDSMNDNREIFKNVYIKTFLKKSIAVFSEEFIYNNFYTLSNKSNDQIISREIVLENNIVGPKSKCTCNIGSIWSCSGLGTCRRSDCEPTQNWGGCGFLMFFDCNGKCFIYY</sequence>
<dbReference type="EMBL" id="VFPJ01000001">
    <property type="protein sequence ID" value="TQM40316.1"/>
    <property type="molecule type" value="Genomic_DNA"/>
</dbReference>
<feature type="signal peptide" evidence="1">
    <location>
        <begin position="1"/>
        <end position="24"/>
    </location>
</feature>
<proteinExistence type="predicted"/>
<evidence type="ECO:0000313" key="2">
    <source>
        <dbReference type="EMBL" id="TQM40316.1"/>
    </source>
</evidence>